<evidence type="ECO:0000313" key="2">
    <source>
        <dbReference type="EMBL" id="KNC31123.1"/>
    </source>
</evidence>
<dbReference type="Proteomes" id="UP000037069">
    <property type="component" value="Unassembled WGS sequence"/>
</dbReference>
<gene>
    <name evidence="2" type="ORF">FF38_13946</name>
</gene>
<comment type="caution">
    <text evidence="2">The sequence shown here is derived from an EMBL/GenBank/DDBJ whole genome shotgun (WGS) entry which is preliminary data.</text>
</comment>
<keyword evidence="3" id="KW-1185">Reference proteome</keyword>
<dbReference type="AlphaFoldDB" id="A0A0L0CFD0"/>
<dbReference type="EMBL" id="JRES01000440">
    <property type="protein sequence ID" value="KNC31123.1"/>
    <property type="molecule type" value="Genomic_DNA"/>
</dbReference>
<evidence type="ECO:0000313" key="3">
    <source>
        <dbReference type="Proteomes" id="UP000037069"/>
    </source>
</evidence>
<accession>A0A0L0CFD0</accession>
<keyword evidence="1" id="KW-0472">Membrane</keyword>
<keyword evidence="1" id="KW-0812">Transmembrane</keyword>
<protein>
    <submittedName>
        <fullName evidence="2">Uncharacterized protein</fullName>
    </submittedName>
</protein>
<reference evidence="2 3" key="1">
    <citation type="journal article" date="2015" name="Nat. Commun.">
        <title>Lucilia cuprina genome unlocks parasitic fly biology to underpin future interventions.</title>
        <authorList>
            <person name="Anstead C.A."/>
            <person name="Korhonen P.K."/>
            <person name="Young N.D."/>
            <person name="Hall R.S."/>
            <person name="Jex A.R."/>
            <person name="Murali S.C."/>
            <person name="Hughes D.S."/>
            <person name="Lee S.F."/>
            <person name="Perry T."/>
            <person name="Stroehlein A.J."/>
            <person name="Ansell B.R."/>
            <person name="Breugelmans B."/>
            <person name="Hofmann A."/>
            <person name="Qu J."/>
            <person name="Dugan S."/>
            <person name="Lee S.L."/>
            <person name="Chao H."/>
            <person name="Dinh H."/>
            <person name="Han Y."/>
            <person name="Doddapaneni H.V."/>
            <person name="Worley K.C."/>
            <person name="Muzny D.M."/>
            <person name="Ioannidis P."/>
            <person name="Waterhouse R.M."/>
            <person name="Zdobnov E.M."/>
            <person name="James P.J."/>
            <person name="Bagnall N.H."/>
            <person name="Kotze A.C."/>
            <person name="Gibbs R.A."/>
            <person name="Richards S."/>
            <person name="Batterham P."/>
            <person name="Gasser R.B."/>
        </authorList>
    </citation>
    <scope>NUCLEOTIDE SEQUENCE [LARGE SCALE GENOMIC DNA]</scope>
    <source>
        <strain evidence="2 3">LS</strain>
        <tissue evidence="2">Full body</tissue>
    </source>
</reference>
<feature type="transmembrane region" description="Helical" evidence="1">
    <location>
        <begin position="39"/>
        <end position="62"/>
    </location>
</feature>
<keyword evidence="1" id="KW-1133">Transmembrane helix</keyword>
<feature type="transmembrane region" description="Helical" evidence="1">
    <location>
        <begin position="117"/>
        <end position="137"/>
    </location>
</feature>
<proteinExistence type="predicted"/>
<organism evidence="2 3">
    <name type="scientific">Lucilia cuprina</name>
    <name type="common">Green bottle fly</name>
    <name type="synonym">Australian sheep blowfly</name>
    <dbReference type="NCBI Taxonomy" id="7375"/>
    <lineage>
        <taxon>Eukaryota</taxon>
        <taxon>Metazoa</taxon>
        <taxon>Ecdysozoa</taxon>
        <taxon>Arthropoda</taxon>
        <taxon>Hexapoda</taxon>
        <taxon>Insecta</taxon>
        <taxon>Pterygota</taxon>
        <taxon>Neoptera</taxon>
        <taxon>Endopterygota</taxon>
        <taxon>Diptera</taxon>
        <taxon>Brachycera</taxon>
        <taxon>Muscomorpha</taxon>
        <taxon>Oestroidea</taxon>
        <taxon>Calliphoridae</taxon>
        <taxon>Luciliinae</taxon>
        <taxon>Lucilia</taxon>
    </lineage>
</organism>
<sequence>MYNEGIPTTSLHIIVYVLRHQQQWNTYNLMLATIDNTTVLGLLFIPYTTVVGSFFLCIYVIADNCLPKAATKEGKKWMIMMGLLVDWRVLLTSIQTSHVMAAKLTTTKLVTTNFQKFGPYMVIMGQLIMGHPYNILLRYLGFRKTSLCQISFL</sequence>
<evidence type="ECO:0000256" key="1">
    <source>
        <dbReference type="SAM" id="Phobius"/>
    </source>
</evidence>
<name>A0A0L0CFD0_LUCCU</name>